<comment type="caution">
    <text evidence="1">The sequence shown here is derived from an EMBL/GenBank/DDBJ whole genome shotgun (WGS) entry which is preliminary data.</text>
</comment>
<dbReference type="Proteomes" id="UP000257131">
    <property type="component" value="Unassembled WGS sequence"/>
</dbReference>
<name>A0A3D9BXM7_9RHOB</name>
<proteinExistence type="predicted"/>
<reference evidence="1 2" key="1">
    <citation type="journal article" date="2017" name="Int. J. Syst. Evol. Microbiol.">
        <title>Rhodosalinus sediminis gen. nov., sp. nov., isolated from marine saltern.</title>
        <authorList>
            <person name="Guo L.Y."/>
            <person name="Ling S.K."/>
            <person name="Li C.M."/>
            <person name="Chen G.J."/>
            <person name="Du Z.J."/>
        </authorList>
    </citation>
    <scope>NUCLEOTIDE SEQUENCE [LARGE SCALE GENOMIC DNA]</scope>
    <source>
        <strain evidence="1 2">WDN1C137</strain>
    </source>
</reference>
<dbReference type="PROSITE" id="PS51257">
    <property type="entry name" value="PROKAR_LIPOPROTEIN"/>
    <property type="match status" value="1"/>
</dbReference>
<evidence type="ECO:0000313" key="2">
    <source>
        <dbReference type="Proteomes" id="UP000257131"/>
    </source>
</evidence>
<organism evidence="1 2">
    <name type="scientific">Rhodosalinus sediminis</name>
    <dbReference type="NCBI Taxonomy" id="1940533"/>
    <lineage>
        <taxon>Bacteria</taxon>
        <taxon>Pseudomonadati</taxon>
        <taxon>Pseudomonadota</taxon>
        <taxon>Alphaproteobacteria</taxon>
        <taxon>Rhodobacterales</taxon>
        <taxon>Paracoccaceae</taxon>
        <taxon>Rhodosalinus</taxon>
    </lineage>
</organism>
<dbReference type="EMBL" id="QOHR01000003">
    <property type="protein sequence ID" value="REC58265.1"/>
    <property type="molecule type" value="Genomic_DNA"/>
</dbReference>
<evidence type="ECO:0000313" key="1">
    <source>
        <dbReference type="EMBL" id="REC58265.1"/>
    </source>
</evidence>
<keyword evidence="2" id="KW-1185">Reference proteome</keyword>
<sequence length="168" mass="16639">MVVKAPPGYCVDRAAVRDSATGSFVLLASCASLAPESEGPRALPALMTVSVSAADPALAPPDAAALTAAAPVEVLAARQRGALALAHLAEGGAEVLPGGDPRHWRGAARAGERVVGLALYAPTDSPLAGEAGANLLAALAARIETRAVAPAEALEPDGVGTMFAGLFN</sequence>
<protein>
    <submittedName>
        <fullName evidence="1">Uncharacterized protein</fullName>
    </submittedName>
</protein>
<gene>
    <name evidence="1" type="ORF">DRV84_04350</name>
</gene>
<dbReference type="AlphaFoldDB" id="A0A3D9BXM7"/>
<accession>A0A3D9BXM7</accession>